<proteinExistence type="predicted"/>
<comment type="caution">
    <text evidence="2">The sequence shown here is derived from an EMBL/GenBank/DDBJ whole genome shotgun (WGS) entry which is preliminary data.</text>
</comment>
<keyword evidence="1" id="KW-0472">Membrane</keyword>
<name>A0A2M7XHU9_9BACT</name>
<sequence length="118" mass="13892">MKVTHKNGKRSLFFYRFWMGILFILFGIGSGLLFLNHFSFLWQEGSVLWEKKTEYQYSLSSLIEEKKQVFEQEVGKEAKAALEEALYPFEQERLQQEQIIEAVADSFEEQLEVTVESP</sequence>
<gene>
    <name evidence="2" type="ORF">CO172_02170</name>
</gene>
<protein>
    <submittedName>
        <fullName evidence="2">Uncharacterized protein</fullName>
    </submittedName>
</protein>
<evidence type="ECO:0000313" key="2">
    <source>
        <dbReference type="EMBL" id="PJA47296.1"/>
    </source>
</evidence>
<reference evidence="3" key="1">
    <citation type="submission" date="2017-09" db="EMBL/GenBank/DDBJ databases">
        <title>Depth-based differentiation of microbial function through sediment-hosted aquifers and enrichment of novel symbionts in the deep terrestrial subsurface.</title>
        <authorList>
            <person name="Probst A.J."/>
            <person name="Ladd B."/>
            <person name="Jarett J.K."/>
            <person name="Geller-Mcgrath D.E."/>
            <person name="Sieber C.M.K."/>
            <person name="Emerson J.B."/>
            <person name="Anantharaman K."/>
            <person name="Thomas B.C."/>
            <person name="Malmstrom R."/>
            <person name="Stieglmeier M."/>
            <person name="Klingl A."/>
            <person name="Woyke T."/>
            <person name="Ryan C.M."/>
            <person name="Banfield J.F."/>
        </authorList>
    </citation>
    <scope>NUCLEOTIDE SEQUENCE [LARGE SCALE GENOMIC DNA]</scope>
</reference>
<dbReference type="AlphaFoldDB" id="A0A2M7XHU9"/>
<dbReference type="EMBL" id="PFWS01000033">
    <property type="protein sequence ID" value="PJA47296.1"/>
    <property type="molecule type" value="Genomic_DNA"/>
</dbReference>
<dbReference type="Proteomes" id="UP000229749">
    <property type="component" value="Unassembled WGS sequence"/>
</dbReference>
<keyword evidence="1" id="KW-1133">Transmembrane helix</keyword>
<accession>A0A2M7XHU9</accession>
<organism evidence="2 3">
    <name type="scientific">Candidatus Uhrbacteria bacterium CG_4_9_14_3_um_filter_36_7</name>
    <dbReference type="NCBI Taxonomy" id="1975033"/>
    <lineage>
        <taxon>Bacteria</taxon>
        <taxon>Candidatus Uhriibacteriota</taxon>
    </lineage>
</organism>
<evidence type="ECO:0000313" key="3">
    <source>
        <dbReference type="Proteomes" id="UP000229749"/>
    </source>
</evidence>
<keyword evidence="1" id="KW-0812">Transmembrane</keyword>
<evidence type="ECO:0000256" key="1">
    <source>
        <dbReference type="SAM" id="Phobius"/>
    </source>
</evidence>
<feature type="transmembrane region" description="Helical" evidence="1">
    <location>
        <begin position="12"/>
        <end position="35"/>
    </location>
</feature>